<evidence type="ECO:0000313" key="3">
    <source>
        <dbReference type="Proteomes" id="UP000298663"/>
    </source>
</evidence>
<evidence type="ECO:0000313" key="2">
    <source>
        <dbReference type="EMBL" id="TKR60160.1"/>
    </source>
</evidence>
<dbReference type="EMBL" id="AZBU02000011">
    <property type="protein sequence ID" value="TKR60160.1"/>
    <property type="molecule type" value="Genomic_DNA"/>
</dbReference>
<feature type="compositionally biased region" description="Basic and acidic residues" evidence="1">
    <location>
        <begin position="1"/>
        <end position="13"/>
    </location>
</feature>
<name>A0A4U5LVI4_STECR</name>
<reference evidence="2 3" key="1">
    <citation type="journal article" date="2015" name="Genome Biol.">
        <title>Comparative genomics of Steinernema reveals deeply conserved gene regulatory networks.</title>
        <authorList>
            <person name="Dillman A.R."/>
            <person name="Macchietto M."/>
            <person name="Porter C.F."/>
            <person name="Rogers A."/>
            <person name="Williams B."/>
            <person name="Antoshechkin I."/>
            <person name="Lee M.M."/>
            <person name="Goodwin Z."/>
            <person name="Lu X."/>
            <person name="Lewis E.E."/>
            <person name="Goodrich-Blair H."/>
            <person name="Stock S.P."/>
            <person name="Adams B.J."/>
            <person name="Sternberg P.W."/>
            <person name="Mortazavi A."/>
        </authorList>
    </citation>
    <scope>NUCLEOTIDE SEQUENCE [LARGE SCALE GENOMIC DNA]</scope>
    <source>
        <strain evidence="2 3">ALL</strain>
    </source>
</reference>
<feature type="compositionally biased region" description="Basic and acidic residues" evidence="1">
    <location>
        <begin position="209"/>
        <end position="218"/>
    </location>
</feature>
<feature type="region of interest" description="Disordered" evidence="1">
    <location>
        <begin position="204"/>
        <end position="226"/>
    </location>
</feature>
<protein>
    <submittedName>
        <fullName evidence="2">Uncharacterized protein</fullName>
    </submittedName>
</protein>
<dbReference type="AlphaFoldDB" id="A0A4U5LVI4"/>
<sequence>MEDREDRLFKAFPEDDDAAEVSNESENSEDDTPLERFYITASRCPRSSRSALNSQFGCTSRWVSSRTRMTERCSSKALFPCKRPECTWLSRSPRLADEDECLPDIVSSVAYIRRVFVSFWAPGHLRPRTLRPGHLRPAKPDIYVPDTNQTCACGQPILARFVAFSKRFKQIIGENNAVRERAAIEMGQIRESLRLFHAEGAHGMSMGSRDGEEGRGSKATDWSACS</sequence>
<organism evidence="2 3">
    <name type="scientific">Steinernema carpocapsae</name>
    <name type="common">Entomopathogenic nematode</name>
    <dbReference type="NCBI Taxonomy" id="34508"/>
    <lineage>
        <taxon>Eukaryota</taxon>
        <taxon>Metazoa</taxon>
        <taxon>Ecdysozoa</taxon>
        <taxon>Nematoda</taxon>
        <taxon>Chromadorea</taxon>
        <taxon>Rhabditida</taxon>
        <taxon>Tylenchina</taxon>
        <taxon>Panagrolaimomorpha</taxon>
        <taxon>Strongyloidoidea</taxon>
        <taxon>Steinernematidae</taxon>
        <taxon>Steinernema</taxon>
    </lineage>
</organism>
<reference evidence="2 3" key="2">
    <citation type="journal article" date="2019" name="G3 (Bethesda)">
        <title>Hybrid Assembly of the Genome of the Entomopathogenic Nematode Steinernema carpocapsae Identifies the X-Chromosome.</title>
        <authorList>
            <person name="Serra L."/>
            <person name="Macchietto M."/>
            <person name="Macias-Munoz A."/>
            <person name="McGill C.J."/>
            <person name="Rodriguez I.M."/>
            <person name="Rodriguez B."/>
            <person name="Murad R."/>
            <person name="Mortazavi A."/>
        </authorList>
    </citation>
    <scope>NUCLEOTIDE SEQUENCE [LARGE SCALE GENOMIC DNA]</scope>
    <source>
        <strain evidence="2 3">ALL</strain>
    </source>
</reference>
<evidence type="ECO:0000256" key="1">
    <source>
        <dbReference type="SAM" id="MobiDB-lite"/>
    </source>
</evidence>
<comment type="caution">
    <text evidence="2">The sequence shown here is derived from an EMBL/GenBank/DDBJ whole genome shotgun (WGS) entry which is preliminary data.</text>
</comment>
<keyword evidence="3" id="KW-1185">Reference proteome</keyword>
<gene>
    <name evidence="2" type="ORF">L596_027455</name>
</gene>
<feature type="region of interest" description="Disordered" evidence="1">
    <location>
        <begin position="1"/>
        <end position="32"/>
    </location>
</feature>
<dbReference type="Proteomes" id="UP000298663">
    <property type="component" value="Unassembled WGS sequence"/>
</dbReference>
<accession>A0A4U5LVI4</accession>
<proteinExistence type="predicted"/>